<accession>A0ABD0YHS6</accession>
<comment type="caution">
    <text evidence="2">The sequence shown here is derived from an EMBL/GenBank/DDBJ whole genome shotgun (WGS) entry which is preliminary data.</text>
</comment>
<evidence type="ECO:0000313" key="3">
    <source>
        <dbReference type="Proteomes" id="UP001558652"/>
    </source>
</evidence>
<organism evidence="2 3">
    <name type="scientific">Ranatra chinensis</name>
    <dbReference type="NCBI Taxonomy" id="642074"/>
    <lineage>
        <taxon>Eukaryota</taxon>
        <taxon>Metazoa</taxon>
        <taxon>Ecdysozoa</taxon>
        <taxon>Arthropoda</taxon>
        <taxon>Hexapoda</taxon>
        <taxon>Insecta</taxon>
        <taxon>Pterygota</taxon>
        <taxon>Neoptera</taxon>
        <taxon>Paraneoptera</taxon>
        <taxon>Hemiptera</taxon>
        <taxon>Heteroptera</taxon>
        <taxon>Panheteroptera</taxon>
        <taxon>Nepomorpha</taxon>
        <taxon>Nepidae</taxon>
        <taxon>Ranatrinae</taxon>
        <taxon>Ranatra</taxon>
    </lineage>
</organism>
<name>A0ABD0YHS6_9HEMI</name>
<feature type="domain" description="DUF4485" evidence="1">
    <location>
        <begin position="21"/>
        <end position="98"/>
    </location>
</feature>
<keyword evidence="3" id="KW-1185">Reference proteome</keyword>
<gene>
    <name evidence="2" type="ORF">AAG570_012089</name>
</gene>
<protein>
    <recommendedName>
        <fullName evidence="1">DUF4485 domain-containing protein</fullName>
    </recommendedName>
</protein>
<dbReference type="Proteomes" id="UP001558652">
    <property type="component" value="Unassembled WGS sequence"/>
</dbReference>
<evidence type="ECO:0000259" key="1">
    <source>
        <dbReference type="Pfam" id="PF14846"/>
    </source>
</evidence>
<dbReference type="Pfam" id="PF14846">
    <property type="entry name" value="DUF4485"/>
    <property type="match status" value="1"/>
</dbReference>
<reference evidence="2 3" key="1">
    <citation type="submission" date="2024-07" db="EMBL/GenBank/DDBJ databases">
        <title>Chromosome-level genome assembly of the water stick insect Ranatra chinensis (Heteroptera: Nepidae).</title>
        <authorList>
            <person name="Liu X."/>
        </authorList>
    </citation>
    <scope>NUCLEOTIDE SEQUENCE [LARGE SCALE GENOMIC DNA]</scope>
    <source>
        <strain evidence="2">Cailab_2021Rc</strain>
        <tissue evidence="2">Muscle</tissue>
    </source>
</reference>
<dbReference type="AlphaFoldDB" id="A0ABD0YHS6"/>
<dbReference type="InterPro" id="IPR027831">
    <property type="entry name" value="DUF4485"/>
</dbReference>
<proteinExistence type="predicted"/>
<dbReference type="EMBL" id="JBFDAA010000007">
    <property type="protein sequence ID" value="KAL1130848.1"/>
    <property type="molecule type" value="Genomic_DNA"/>
</dbReference>
<evidence type="ECO:0000313" key="2">
    <source>
        <dbReference type="EMBL" id="KAL1130848.1"/>
    </source>
</evidence>
<sequence>MEEEREEDVQEMDELARQVDDEEFNLYFGIAKHYVLRIMRKVPESSKACSWLLKIKSCPDRKLRMDYLKVFLFAIYLQKLVGPFSQAPPDGDLEKFPEGVDVTNVFLLIVARRIISGLAGVDCYASVVISKDIFTVNELRTSGDRPQ</sequence>